<feature type="compositionally biased region" description="Basic and acidic residues" evidence="1">
    <location>
        <begin position="1"/>
        <end position="46"/>
    </location>
</feature>
<dbReference type="AlphaFoldDB" id="A0A1E3WC06"/>
<feature type="region of interest" description="Disordered" evidence="1">
    <location>
        <begin position="1"/>
        <end position="88"/>
    </location>
</feature>
<evidence type="ECO:0000256" key="1">
    <source>
        <dbReference type="SAM" id="MobiDB-lite"/>
    </source>
</evidence>
<evidence type="ECO:0000313" key="2">
    <source>
        <dbReference type="EMBL" id="ODS03335.1"/>
    </source>
</evidence>
<dbReference type="Proteomes" id="UP000095042">
    <property type="component" value="Unassembled WGS sequence"/>
</dbReference>
<accession>A0A1E3WC06</accession>
<gene>
    <name evidence="2" type="ORF">AUC71_10125</name>
</gene>
<proteinExistence type="predicted"/>
<name>A0A1E3WC06_9HYPH</name>
<dbReference type="EMBL" id="LPWD01000121">
    <property type="protein sequence ID" value="ODS03335.1"/>
    <property type="molecule type" value="Genomic_DNA"/>
</dbReference>
<protein>
    <submittedName>
        <fullName evidence="2">Uncharacterized protein</fullName>
    </submittedName>
</protein>
<comment type="caution">
    <text evidence="2">The sequence shown here is derived from an EMBL/GenBank/DDBJ whole genome shotgun (WGS) entry which is preliminary data.</text>
</comment>
<reference evidence="2 3" key="1">
    <citation type="journal article" date="2016" name="Environ. Microbiol.">
        <title>New Methyloceanibacter diversity from North Sea sediments includes methanotroph containing solely the soluble methane monooxygenase.</title>
        <authorList>
            <person name="Vekeman B."/>
            <person name="Kerckhof F.M."/>
            <person name="Cremers G."/>
            <person name="de Vos P."/>
            <person name="Vandamme P."/>
            <person name="Boon N."/>
            <person name="Op den Camp H.J."/>
            <person name="Heylen K."/>
        </authorList>
    </citation>
    <scope>NUCLEOTIDE SEQUENCE [LARGE SCALE GENOMIC DNA]</scope>
    <source>
        <strain evidence="2 3">R-67177</strain>
    </source>
</reference>
<keyword evidence="3" id="KW-1185">Reference proteome</keyword>
<feature type="compositionally biased region" description="Basic and acidic residues" evidence="1">
    <location>
        <begin position="55"/>
        <end position="65"/>
    </location>
</feature>
<sequence length="117" mass="13283">MSVTVEDRKRSHESYGEGHRRIDAESHREAEHDDRQGDADLNEGQRHAGNAGQSAERHERDEGQRQQHQRLAPKLVSENADQDHGEQVVHASQWMHEAMHHATRLPDADMRERGGGG</sequence>
<evidence type="ECO:0000313" key="3">
    <source>
        <dbReference type="Proteomes" id="UP000095042"/>
    </source>
</evidence>
<organism evidence="2 3">
    <name type="scientific">Methyloceanibacter marginalis</name>
    <dbReference type="NCBI Taxonomy" id="1774971"/>
    <lineage>
        <taxon>Bacteria</taxon>
        <taxon>Pseudomonadati</taxon>
        <taxon>Pseudomonadota</taxon>
        <taxon>Alphaproteobacteria</taxon>
        <taxon>Hyphomicrobiales</taxon>
        <taxon>Hyphomicrobiaceae</taxon>
        <taxon>Methyloceanibacter</taxon>
    </lineage>
</organism>